<accession>A0AAD3DPX3</accession>
<proteinExistence type="predicted"/>
<evidence type="ECO:0000313" key="2">
    <source>
        <dbReference type="EMBL" id="GFR44777.1"/>
    </source>
</evidence>
<dbReference type="Proteomes" id="UP001054857">
    <property type="component" value="Unassembled WGS sequence"/>
</dbReference>
<gene>
    <name evidence="2" type="ORF">Agub_g6109</name>
</gene>
<name>A0AAD3DPX3_9CHLO</name>
<feature type="compositionally biased region" description="Gly residues" evidence="1">
    <location>
        <begin position="116"/>
        <end position="127"/>
    </location>
</feature>
<evidence type="ECO:0000313" key="3">
    <source>
        <dbReference type="Proteomes" id="UP001054857"/>
    </source>
</evidence>
<sequence length="137" mass="13367">VRVTLSCRVALVRQDGTAAAVFSVPDGGGGGGTSMYGASMSRRRSQELVLVDATGTGGSSFCGKSTGDYYMTVDRDSLLTGASRGAFATAPGPLSASATPTTGRSPHMGIHPSGAPAGGGTSGGAAGGCRAQSLPLQ</sequence>
<feature type="non-terminal residue" evidence="2">
    <location>
        <position position="137"/>
    </location>
</feature>
<protein>
    <submittedName>
        <fullName evidence="2">Uncharacterized protein</fullName>
    </submittedName>
</protein>
<feature type="region of interest" description="Disordered" evidence="1">
    <location>
        <begin position="89"/>
        <end position="137"/>
    </location>
</feature>
<keyword evidence="3" id="KW-1185">Reference proteome</keyword>
<evidence type="ECO:0000256" key="1">
    <source>
        <dbReference type="SAM" id="MobiDB-lite"/>
    </source>
</evidence>
<dbReference type="EMBL" id="BMAR01000008">
    <property type="protein sequence ID" value="GFR44777.1"/>
    <property type="molecule type" value="Genomic_DNA"/>
</dbReference>
<reference evidence="2 3" key="1">
    <citation type="journal article" date="2021" name="Sci. Rep.">
        <title>Genome sequencing of the multicellular alga Astrephomene provides insights into convergent evolution of germ-soma differentiation.</title>
        <authorList>
            <person name="Yamashita S."/>
            <person name="Yamamoto K."/>
            <person name="Matsuzaki R."/>
            <person name="Suzuki S."/>
            <person name="Yamaguchi H."/>
            <person name="Hirooka S."/>
            <person name="Minakuchi Y."/>
            <person name="Miyagishima S."/>
            <person name="Kawachi M."/>
            <person name="Toyoda A."/>
            <person name="Nozaki H."/>
        </authorList>
    </citation>
    <scope>NUCLEOTIDE SEQUENCE [LARGE SCALE GENOMIC DNA]</scope>
    <source>
        <strain evidence="2 3">NIES-4017</strain>
    </source>
</reference>
<organism evidence="2 3">
    <name type="scientific">Astrephomene gubernaculifera</name>
    <dbReference type="NCBI Taxonomy" id="47775"/>
    <lineage>
        <taxon>Eukaryota</taxon>
        <taxon>Viridiplantae</taxon>
        <taxon>Chlorophyta</taxon>
        <taxon>core chlorophytes</taxon>
        <taxon>Chlorophyceae</taxon>
        <taxon>CS clade</taxon>
        <taxon>Chlamydomonadales</taxon>
        <taxon>Astrephomenaceae</taxon>
        <taxon>Astrephomene</taxon>
    </lineage>
</organism>
<feature type="non-terminal residue" evidence="2">
    <location>
        <position position="1"/>
    </location>
</feature>
<comment type="caution">
    <text evidence="2">The sequence shown here is derived from an EMBL/GenBank/DDBJ whole genome shotgun (WGS) entry which is preliminary data.</text>
</comment>
<dbReference type="AlphaFoldDB" id="A0AAD3DPX3"/>